<comment type="subcellular location">
    <subcellularLocation>
        <location evidence="1">Cell inner membrane</location>
        <topology evidence="1">Lipid-anchor</topology>
    </subcellularLocation>
</comment>
<dbReference type="GO" id="GO:0046677">
    <property type="term" value="P:response to antibiotic"/>
    <property type="evidence" value="ECO:0007669"/>
    <property type="project" value="TreeGrafter"/>
</dbReference>
<feature type="domain" description="Multidrug resistance protein MdtA-like beta-barrel" evidence="5">
    <location>
        <begin position="208"/>
        <end position="294"/>
    </location>
</feature>
<dbReference type="Gene3D" id="1.10.287.470">
    <property type="entry name" value="Helix hairpin bin"/>
    <property type="match status" value="1"/>
</dbReference>
<name>A0A1S8YNA5_9GAMM</name>
<dbReference type="Pfam" id="PF25917">
    <property type="entry name" value="BSH_RND"/>
    <property type="match status" value="1"/>
</dbReference>
<dbReference type="GO" id="GO:0030313">
    <property type="term" value="C:cell envelope"/>
    <property type="evidence" value="ECO:0007669"/>
    <property type="project" value="UniProtKB-SubCell"/>
</dbReference>
<dbReference type="InterPro" id="IPR006143">
    <property type="entry name" value="RND_pump_MFP"/>
</dbReference>
<sequence length="382" mass="41438">MNKNTYHLLPLVAALWLAGCDSKGAEQSAPPAPGVSVAQVTSRQVSMWDNFNGRIEAVQHVDLRPRVSGYIDKVNFVEGQEVKQGDVLFTIDDRTLRAELAQSEAQLATSRSQAALARSESARSEKLIGTQAISREEWEQRRSAALQASTNVQAAQAAVDMARLNLSFTRVTAPISGRASRAMITAGNLVTAGDSASILTTLVSLDSVYVYFDVDESTFLRYQSMARSGQGAGKDHQVLPVQVALAGEQGYPHRGSVDFTDNQVDSNTGTIRMRALLDNHDRMFTPGLYARVQLPGEASFSALLISDKAILTDQDRRYVWVVDGSGKAQRRDIVAGRNADGLRIITQGLKPDDRVIVDGVQKVMMPGQPVNAHVVAMPTDSL</sequence>
<dbReference type="PANTHER" id="PTHR30158:SF26">
    <property type="entry name" value="RESISTANCE-NODULATION-CELL DIVISION (RND) MULTIDRUG EFFLUX MEMBRANE FUSION PROTEIN MEXE"/>
    <property type="match status" value="1"/>
</dbReference>
<reference evidence="7 8" key="1">
    <citation type="submission" date="2016-12" db="EMBL/GenBank/DDBJ databases">
        <title>Izhakiella australiana sp. nov. of genus Izhakiella isolated from Australian desert.</title>
        <authorList>
            <person name="Ji M."/>
        </authorList>
    </citation>
    <scope>NUCLEOTIDE SEQUENCE [LARGE SCALE GENOMIC DNA]</scope>
    <source>
        <strain evidence="7 8">D4N98</strain>
    </source>
</reference>
<evidence type="ECO:0000259" key="5">
    <source>
        <dbReference type="Pfam" id="PF25944"/>
    </source>
</evidence>
<dbReference type="SUPFAM" id="SSF111369">
    <property type="entry name" value="HlyD-like secretion proteins"/>
    <property type="match status" value="1"/>
</dbReference>
<dbReference type="GO" id="GO:0005886">
    <property type="term" value="C:plasma membrane"/>
    <property type="evidence" value="ECO:0007669"/>
    <property type="project" value="TreeGrafter"/>
</dbReference>
<dbReference type="NCBIfam" id="TIGR01730">
    <property type="entry name" value="RND_mfp"/>
    <property type="match status" value="1"/>
</dbReference>
<evidence type="ECO:0000313" key="7">
    <source>
        <dbReference type="EMBL" id="OON40348.1"/>
    </source>
</evidence>
<feature type="domain" description="Multidrug resistance protein MdtA-like barrel-sandwich hybrid" evidence="4">
    <location>
        <begin position="60"/>
        <end position="201"/>
    </location>
</feature>
<dbReference type="AlphaFoldDB" id="A0A1S8YNA5"/>
<dbReference type="RefSeq" id="WP_078002158.1">
    <property type="nucleotide sequence ID" value="NZ_MRUL01000004.1"/>
</dbReference>
<evidence type="ECO:0000259" key="3">
    <source>
        <dbReference type="Pfam" id="PF25876"/>
    </source>
</evidence>
<protein>
    <submittedName>
        <fullName evidence="7">Efflux transporter periplasmic adaptor subunit</fullName>
    </submittedName>
</protein>
<dbReference type="InterPro" id="IPR058624">
    <property type="entry name" value="MdtA-like_HH"/>
</dbReference>
<dbReference type="PROSITE" id="PS51257">
    <property type="entry name" value="PROKAR_LIPOPROTEIN"/>
    <property type="match status" value="1"/>
</dbReference>
<dbReference type="InterPro" id="IPR058627">
    <property type="entry name" value="MdtA-like_C"/>
</dbReference>
<dbReference type="InterPro" id="IPR058626">
    <property type="entry name" value="MdtA-like_b-barrel"/>
</dbReference>
<dbReference type="Gene3D" id="2.40.420.20">
    <property type="match status" value="1"/>
</dbReference>
<dbReference type="GO" id="GO:0022857">
    <property type="term" value="F:transmembrane transporter activity"/>
    <property type="evidence" value="ECO:0007669"/>
    <property type="project" value="InterPro"/>
</dbReference>
<dbReference type="Pfam" id="PF25944">
    <property type="entry name" value="Beta-barrel_RND"/>
    <property type="match status" value="1"/>
</dbReference>
<evidence type="ECO:0000256" key="2">
    <source>
        <dbReference type="ARBA" id="ARBA00009477"/>
    </source>
</evidence>
<feature type="domain" description="Multidrug resistance protein MdtA-like C-terminal permuted SH3" evidence="6">
    <location>
        <begin position="313"/>
        <end position="362"/>
    </location>
</feature>
<dbReference type="OrthoDB" id="9816569at2"/>
<accession>A0A1S8YNA5</accession>
<gene>
    <name evidence="7" type="ORF">BTJ39_08000</name>
</gene>
<organism evidence="7 8">
    <name type="scientific">Izhakiella australiensis</name>
    <dbReference type="NCBI Taxonomy" id="1926881"/>
    <lineage>
        <taxon>Bacteria</taxon>
        <taxon>Pseudomonadati</taxon>
        <taxon>Pseudomonadota</taxon>
        <taxon>Gammaproteobacteria</taxon>
        <taxon>Enterobacterales</taxon>
        <taxon>Erwiniaceae</taxon>
        <taxon>Izhakiella</taxon>
    </lineage>
</organism>
<evidence type="ECO:0000256" key="1">
    <source>
        <dbReference type="ARBA" id="ARBA00004519"/>
    </source>
</evidence>
<dbReference type="Pfam" id="PF25967">
    <property type="entry name" value="RND-MFP_C"/>
    <property type="match status" value="1"/>
</dbReference>
<dbReference type="Pfam" id="PF25876">
    <property type="entry name" value="HH_MFP_RND"/>
    <property type="match status" value="1"/>
</dbReference>
<proteinExistence type="inferred from homology"/>
<feature type="domain" description="Multidrug resistance protein MdtA-like alpha-helical hairpin" evidence="3">
    <location>
        <begin position="99"/>
        <end position="169"/>
    </location>
</feature>
<dbReference type="InterPro" id="IPR058625">
    <property type="entry name" value="MdtA-like_BSH"/>
</dbReference>
<evidence type="ECO:0000259" key="4">
    <source>
        <dbReference type="Pfam" id="PF25917"/>
    </source>
</evidence>
<dbReference type="Proteomes" id="UP000190667">
    <property type="component" value="Unassembled WGS sequence"/>
</dbReference>
<keyword evidence="8" id="KW-1185">Reference proteome</keyword>
<comment type="caution">
    <text evidence="7">The sequence shown here is derived from an EMBL/GenBank/DDBJ whole genome shotgun (WGS) entry which is preliminary data.</text>
</comment>
<comment type="similarity">
    <text evidence="2">Belongs to the membrane fusion protein (MFP) (TC 8.A.1) family.</text>
</comment>
<dbReference type="EMBL" id="MRUL01000004">
    <property type="protein sequence ID" value="OON40348.1"/>
    <property type="molecule type" value="Genomic_DNA"/>
</dbReference>
<evidence type="ECO:0000313" key="8">
    <source>
        <dbReference type="Proteomes" id="UP000190667"/>
    </source>
</evidence>
<dbReference type="Gene3D" id="2.40.50.100">
    <property type="match status" value="1"/>
</dbReference>
<dbReference type="PANTHER" id="PTHR30158">
    <property type="entry name" value="ACRA/E-RELATED COMPONENT OF DRUG EFFLUX TRANSPORTER"/>
    <property type="match status" value="1"/>
</dbReference>
<dbReference type="STRING" id="1926881.BTJ39_08000"/>
<evidence type="ECO:0000259" key="6">
    <source>
        <dbReference type="Pfam" id="PF25967"/>
    </source>
</evidence>
<dbReference type="Gene3D" id="2.40.30.170">
    <property type="match status" value="1"/>
</dbReference>